<comment type="catalytic activity">
    <reaction evidence="7">
        <text>L-threonyl-[protein] + ATP = O-phospho-L-threonyl-[protein] + ADP + H(+)</text>
        <dbReference type="Rhea" id="RHEA:46608"/>
        <dbReference type="Rhea" id="RHEA-COMP:11060"/>
        <dbReference type="Rhea" id="RHEA-COMP:11605"/>
        <dbReference type="ChEBI" id="CHEBI:15378"/>
        <dbReference type="ChEBI" id="CHEBI:30013"/>
        <dbReference type="ChEBI" id="CHEBI:30616"/>
        <dbReference type="ChEBI" id="CHEBI:61977"/>
        <dbReference type="ChEBI" id="CHEBI:456216"/>
        <dbReference type="EC" id="2.7.11.24"/>
    </reaction>
    <physiologicalReaction direction="left-to-right" evidence="7">
        <dbReference type="Rhea" id="RHEA:46609"/>
    </physiologicalReaction>
</comment>
<dbReference type="Pfam" id="PF00069">
    <property type="entry name" value="Pkinase"/>
    <property type="match status" value="1"/>
</dbReference>
<dbReference type="InterPro" id="IPR050538">
    <property type="entry name" value="MAP_kinase_kinase_kinase"/>
</dbReference>
<proteinExistence type="inferred from homology"/>
<gene>
    <name evidence="14" type="ORF">BJ508DRAFT_304306</name>
</gene>
<name>A0A3N4IHW3_ASCIM</name>
<dbReference type="Gene3D" id="1.10.510.10">
    <property type="entry name" value="Transferase(Phosphotransferase) domain 1"/>
    <property type="match status" value="1"/>
</dbReference>
<keyword evidence="6 9" id="KW-0067">ATP-binding</keyword>
<evidence type="ECO:0000313" key="15">
    <source>
        <dbReference type="Proteomes" id="UP000275078"/>
    </source>
</evidence>
<feature type="binding site" evidence="9">
    <location>
        <position position="652"/>
    </location>
    <ligand>
        <name>ATP</name>
        <dbReference type="ChEBI" id="CHEBI:30616"/>
    </ligand>
</feature>
<dbReference type="Gene3D" id="1.10.150.50">
    <property type="entry name" value="Transcription Factor, Ets-1"/>
    <property type="match status" value="1"/>
</dbReference>
<dbReference type="PROSITE" id="PS00108">
    <property type="entry name" value="PROTEIN_KINASE_ST"/>
    <property type="match status" value="1"/>
</dbReference>
<dbReference type="SUPFAM" id="SSF56112">
    <property type="entry name" value="Protein kinase-like (PK-like)"/>
    <property type="match status" value="1"/>
</dbReference>
<evidence type="ECO:0000256" key="2">
    <source>
        <dbReference type="ARBA" id="ARBA00012411"/>
    </source>
</evidence>
<feature type="region of interest" description="Disordered" evidence="10">
    <location>
        <begin position="522"/>
        <end position="546"/>
    </location>
</feature>
<evidence type="ECO:0000256" key="4">
    <source>
        <dbReference type="ARBA" id="ARBA00022741"/>
    </source>
</evidence>
<feature type="domain" description="SAM" evidence="12">
    <location>
        <begin position="56"/>
        <end position="119"/>
    </location>
</feature>
<keyword evidence="15" id="KW-1185">Reference proteome</keyword>
<dbReference type="InterPro" id="IPR000159">
    <property type="entry name" value="RA_dom"/>
</dbReference>
<dbReference type="SUPFAM" id="SSF47769">
    <property type="entry name" value="SAM/Pointed domain"/>
    <property type="match status" value="1"/>
</dbReference>
<dbReference type="InterPro" id="IPR001660">
    <property type="entry name" value="SAM"/>
</dbReference>
<feature type="compositionally biased region" description="Polar residues" evidence="10">
    <location>
        <begin position="183"/>
        <end position="192"/>
    </location>
</feature>
<dbReference type="Proteomes" id="UP000275078">
    <property type="component" value="Unassembled WGS sequence"/>
</dbReference>
<dbReference type="FunFam" id="3.30.200.20:FF:000387">
    <property type="entry name" value="Serine/threonine-protein kinase STE11"/>
    <property type="match status" value="1"/>
</dbReference>
<comment type="catalytic activity">
    <reaction evidence="8">
        <text>L-seryl-[protein] + ATP = O-phospho-L-seryl-[protein] + ADP + H(+)</text>
        <dbReference type="Rhea" id="RHEA:17989"/>
        <dbReference type="Rhea" id="RHEA-COMP:9863"/>
        <dbReference type="Rhea" id="RHEA-COMP:11604"/>
        <dbReference type="ChEBI" id="CHEBI:15378"/>
        <dbReference type="ChEBI" id="CHEBI:29999"/>
        <dbReference type="ChEBI" id="CHEBI:30616"/>
        <dbReference type="ChEBI" id="CHEBI:83421"/>
        <dbReference type="ChEBI" id="CHEBI:456216"/>
        <dbReference type="EC" id="2.7.11.24"/>
    </reaction>
    <physiologicalReaction direction="left-to-right" evidence="8">
        <dbReference type="Rhea" id="RHEA:17990"/>
    </physiologicalReaction>
</comment>
<evidence type="ECO:0000256" key="5">
    <source>
        <dbReference type="ARBA" id="ARBA00022777"/>
    </source>
</evidence>
<evidence type="ECO:0000259" key="12">
    <source>
        <dbReference type="PROSITE" id="PS50105"/>
    </source>
</evidence>
<feature type="compositionally biased region" description="Polar residues" evidence="10">
    <location>
        <begin position="522"/>
        <end position="533"/>
    </location>
</feature>
<evidence type="ECO:0000256" key="1">
    <source>
        <dbReference type="ARBA" id="ARBA00006529"/>
    </source>
</evidence>
<dbReference type="CDD" id="cd17043">
    <property type="entry name" value="RA"/>
    <property type="match status" value="1"/>
</dbReference>
<evidence type="ECO:0000256" key="6">
    <source>
        <dbReference type="ARBA" id="ARBA00022840"/>
    </source>
</evidence>
<feature type="region of interest" description="Disordered" evidence="10">
    <location>
        <begin position="141"/>
        <end position="205"/>
    </location>
</feature>
<evidence type="ECO:0000256" key="9">
    <source>
        <dbReference type="PROSITE-ProRule" id="PRU10141"/>
    </source>
</evidence>
<dbReference type="EC" id="2.7.11.24" evidence="2"/>
<keyword evidence="5 14" id="KW-0418">Kinase</keyword>
<dbReference type="InterPro" id="IPR000719">
    <property type="entry name" value="Prot_kinase_dom"/>
</dbReference>
<dbReference type="InterPro" id="IPR029458">
    <property type="entry name" value="Ras-bd_By2"/>
</dbReference>
<dbReference type="OrthoDB" id="266718at2759"/>
<dbReference type="PROSITE" id="PS50011">
    <property type="entry name" value="PROTEIN_KINASE_DOM"/>
    <property type="match status" value="1"/>
</dbReference>
<dbReference type="SMART" id="SM00220">
    <property type="entry name" value="S_TKc"/>
    <property type="match status" value="1"/>
</dbReference>
<dbReference type="EMBL" id="ML119662">
    <property type="protein sequence ID" value="RPA83771.1"/>
    <property type="molecule type" value="Genomic_DNA"/>
</dbReference>
<feature type="compositionally biased region" description="Low complexity" evidence="10">
    <location>
        <begin position="146"/>
        <end position="162"/>
    </location>
</feature>
<dbReference type="PANTHER" id="PTHR48016:SF56">
    <property type="entry name" value="MAPKK KINASE"/>
    <property type="match status" value="1"/>
</dbReference>
<dbReference type="InterPro" id="IPR013761">
    <property type="entry name" value="SAM/pointed_sf"/>
</dbReference>
<dbReference type="PROSITE" id="PS00107">
    <property type="entry name" value="PROTEIN_KINASE_ATP"/>
    <property type="match status" value="1"/>
</dbReference>
<feature type="compositionally biased region" description="Low complexity" evidence="10">
    <location>
        <begin position="239"/>
        <end position="252"/>
    </location>
</feature>
<sequence length="891" mass="97755">MAVLASKSQYAPHQLPSFSSGLKSGGFMMNSSGLIASPTASEFSDGPGASDDIRSWDERRVGEWLRSINCHKYHNVFMENNITGDTLLECDQSVLKELGITKVGDRIKIVVGVKQLREQAYGNQKKRNRDTLAELDKLTASSFKASQQRNNTSQSTSTSTQNKRYSRQIVDYNNTGYGRPDSPTGSDAQRSGTARYAPGRGIVSPPLDGGKSNAYFANMPNSATTAGSSSRTPITPAHGAVPSPASVSSAGVARRHGSSPSLDNGIFNIDHVRKNCVKMIGSEGQTRIVTVSGCTSAQMVYKQALKKFGIDDDVNNYCVYITTDENVPRRLHDTELMQLVRDVARPERARMIFRKKASPPTAEEYKRALEIARDQQDQQAVSSNMTKTGKLGKFFGETLNTSDTPLSPIIPPPARTKRESSLMGRTQTKKITAFFGQRPPSELISSNLAEYFPGQAEGVLEQTIRNSIRRSTRMSRYQNNRMSRMSVATTRSYASSLSEVPPPVPSVADAWLHSDAKSLSTLAEETNKRSTYAPSERRSTYAPSIAPSITPSITFSELDPESPNVVVTDTDSIFPEGSVISVTDVESQASFLAPDYDDDDQTEGEDMEDEEVDFEEEGQGIQWIQGSLIGSGSFGSVYLALNALTGGLMAVKRVEMPSSTGTQEARKQSMLDALQHEITLLREMQHPNIVQYYDSTCEDNHLNIFLEYVPGGSVATMMKQYGPLQEPLIRKFVREILNGLSYLHGKDIIHRDIKGANVLVDNMGGIKISDFGISKKVDTGLLTNAAHRPSLQGSVFWMAPEVVKQTSYTLKADIWSLGCLVVEMFTGTHPYPDCTQLQAIFRIGSGSAAPTIPTKCSTEAQDFLAQTFELDHLKRPTADELLTHPFLNPMV</sequence>
<keyword evidence="3" id="KW-0808">Transferase</keyword>
<dbReference type="AlphaFoldDB" id="A0A3N4IHW3"/>
<dbReference type="SMART" id="SM01304">
    <property type="entry name" value="Ras_bdg_2"/>
    <property type="match status" value="1"/>
</dbReference>
<evidence type="ECO:0000256" key="7">
    <source>
        <dbReference type="ARBA" id="ARBA00047919"/>
    </source>
</evidence>
<feature type="domain" description="Protein kinase" evidence="11">
    <location>
        <begin position="623"/>
        <end position="887"/>
    </location>
</feature>
<dbReference type="PROSITE" id="PS50105">
    <property type="entry name" value="SAM_DOMAIN"/>
    <property type="match status" value="1"/>
</dbReference>
<feature type="domain" description="Ras-associating" evidence="13">
    <location>
        <begin position="273"/>
        <end position="358"/>
    </location>
</feature>
<dbReference type="GO" id="GO:0004707">
    <property type="term" value="F:MAP kinase activity"/>
    <property type="evidence" value="ECO:0007669"/>
    <property type="project" value="UniProtKB-EC"/>
</dbReference>
<dbReference type="Pfam" id="PF00536">
    <property type="entry name" value="SAM_1"/>
    <property type="match status" value="1"/>
</dbReference>
<comment type="similarity">
    <text evidence="1">Belongs to the protein kinase superfamily. STE Ser/Thr protein kinase family. MAP kinase kinase kinase subfamily.</text>
</comment>
<dbReference type="CDD" id="cd09534">
    <property type="entry name" value="SAM_Ste11_fungal"/>
    <property type="match status" value="1"/>
</dbReference>
<dbReference type="InterPro" id="IPR011009">
    <property type="entry name" value="Kinase-like_dom_sf"/>
</dbReference>
<dbReference type="Pfam" id="PF14847">
    <property type="entry name" value="Ras_bdg_2"/>
    <property type="match status" value="1"/>
</dbReference>
<dbReference type="PANTHER" id="PTHR48016">
    <property type="entry name" value="MAP KINASE KINASE KINASE SSK2-RELATED-RELATED"/>
    <property type="match status" value="1"/>
</dbReference>
<organism evidence="14 15">
    <name type="scientific">Ascobolus immersus RN42</name>
    <dbReference type="NCBI Taxonomy" id="1160509"/>
    <lineage>
        <taxon>Eukaryota</taxon>
        <taxon>Fungi</taxon>
        <taxon>Dikarya</taxon>
        <taxon>Ascomycota</taxon>
        <taxon>Pezizomycotina</taxon>
        <taxon>Pezizomycetes</taxon>
        <taxon>Pezizales</taxon>
        <taxon>Ascobolaceae</taxon>
        <taxon>Ascobolus</taxon>
    </lineage>
</organism>
<dbReference type="Gene3D" id="3.10.20.90">
    <property type="entry name" value="Phosphatidylinositol 3-kinase Catalytic Subunit, Chain A, domain 1"/>
    <property type="match status" value="1"/>
</dbReference>
<evidence type="ECO:0000256" key="3">
    <source>
        <dbReference type="ARBA" id="ARBA00022679"/>
    </source>
</evidence>
<dbReference type="InterPro" id="IPR017441">
    <property type="entry name" value="Protein_kinase_ATP_BS"/>
</dbReference>
<dbReference type="STRING" id="1160509.A0A3N4IHW3"/>
<protein>
    <recommendedName>
        <fullName evidence="2">mitogen-activated protein kinase</fullName>
        <ecNumber evidence="2">2.7.11.24</ecNumber>
    </recommendedName>
</protein>
<dbReference type="FunFam" id="1.10.510.10:FF:000334">
    <property type="entry name" value="Serine/threonine-protein kinase STE11"/>
    <property type="match status" value="1"/>
</dbReference>
<accession>A0A3N4IHW3</accession>
<dbReference type="GO" id="GO:0005524">
    <property type="term" value="F:ATP binding"/>
    <property type="evidence" value="ECO:0007669"/>
    <property type="project" value="UniProtKB-UniRule"/>
</dbReference>
<keyword evidence="4 9" id="KW-0547">Nucleotide-binding</keyword>
<dbReference type="InterPro" id="IPR008271">
    <property type="entry name" value="Ser/Thr_kinase_AS"/>
</dbReference>
<evidence type="ECO:0000313" key="14">
    <source>
        <dbReference type="EMBL" id="RPA83771.1"/>
    </source>
</evidence>
<feature type="region of interest" description="Disordered" evidence="10">
    <location>
        <begin position="239"/>
        <end position="261"/>
    </location>
</feature>
<dbReference type="GO" id="GO:0004709">
    <property type="term" value="F:MAP kinase kinase kinase activity"/>
    <property type="evidence" value="ECO:0007669"/>
    <property type="project" value="UniProtKB-ARBA"/>
</dbReference>
<dbReference type="SMART" id="SM00454">
    <property type="entry name" value="SAM"/>
    <property type="match status" value="1"/>
</dbReference>
<evidence type="ECO:0000259" key="11">
    <source>
        <dbReference type="PROSITE" id="PS50011"/>
    </source>
</evidence>
<dbReference type="PROSITE" id="PS50200">
    <property type="entry name" value="RA"/>
    <property type="match status" value="1"/>
</dbReference>
<reference evidence="14 15" key="1">
    <citation type="journal article" date="2018" name="Nat. Ecol. Evol.">
        <title>Pezizomycetes genomes reveal the molecular basis of ectomycorrhizal truffle lifestyle.</title>
        <authorList>
            <person name="Murat C."/>
            <person name="Payen T."/>
            <person name="Noel B."/>
            <person name="Kuo A."/>
            <person name="Morin E."/>
            <person name="Chen J."/>
            <person name="Kohler A."/>
            <person name="Krizsan K."/>
            <person name="Balestrini R."/>
            <person name="Da Silva C."/>
            <person name="Montanini B."/>
            <person name="Hainaut M."/>
            <person name="Levati E."/>
            <person name="Barry K.W."/>
            <person name="Belfiori B."/>
            <person name="Cichocki N."/>
            <person name="Clum A."/>
            <person name="Dockter R.B."/>
            <person name="Fauchery L."/>
            <person name="Guy J."/>
            <person name="Iotti M."/>
            <person name="Le Tacon F."/>
            <person name="Lindquist E.A."/>
            <person name="Lipzen A."/>
            <person name="Malagnac F."/>
            <person name="Mello A."/>
            <person name="Molinier V."/>
            <person name="Miyauchi S."/>
            <person name="Poulain J."/>
            <person name="Riccioni C."/>
            <person name="Rubini A."/>
            <person name="Sitrit Y."/>
            <person name="Splivallo R."/>
            <person name="Traeger S."/>
            <person name="Wang M."/>
            <person name="Zifcakova L."/>
            <person name="Wipf D."/>
            <person name="Zambonelli A."/>
            <person name="Paolocci F."/>
            <person name="Nowrousian M."/>
            <person name="Ottonello S."/>
            <person name="Baldrian P."/>
            <person name="Spatafora J.W."/>
            <person name="Henrissat B."/>
            <person name="Nagy L.G."/>
            <person name="Aury J.M."/>
            <person name="Wincker P."/>
            <person name="Grigoriev I.V."/>
            <person name="Bonfante P."/>
            <person name="Martin F.M."/>
        </authorList>
    </citation>
    <scope>NUCLEOTIDE SEQUENCE [LARGE SCALE GENOMIC DNA]</scope>
    <source>
        <strain evidence="14 15">RN42</strain>
    </source>
</reference>
<evidence type="ECO:0000256" key="10">
    <source>
        <dbReference type="SAM" id="MobiDB-lite"/>
    </source>
</evidence>
<evidence type="ECO:0000259" key="13">
    <source>
        <dbReference type="PROSITE" id="PS50200"/>
    </source>
</evidence>
<feature type="region of interest" description="Disordered" evidence="10">
    <location>
        <begin position="402"/>
        <end position="424"/>
    </location>
</feature>
<evidence type="ECO:0000256" key="8">
    <source>
        <dbReference type="ARBA" id="ARBA00048130"/>
    </source>
</evidence>